<evidence type="ECO:0000313" key="1">
    <source>
        <dbReference type="EMBL" id="KZV06909.1"/>
    </source>
</evidence>
<dbReference type="EMBL" id="KV053030">
    <property type="protein sequence ID" value="KZV06909.1"/>
    <property type="molecule type" value="Genomic_DNA"/>
</dbReference>
<proteinExistence type="predicted"/>
<reference evidence="1 2" key="1">
    <citation type="journal article" date="2015" name="Proc. Natl. Acad. Sci. U.S.A.">
        <title>The resurrection genome of Boea hygrometrica: A blueprint for survival of dehydration.</title>
        <authorList>
            <person name="Xiao L."/>
            <person name="Yang G."/>
            <person name="Zhang L."/>
            <person name="Yang X."/>
            <person name="Zhao S."/>
            <person name="Ji Z."/>
            <person name="Zhou Q."/>
            <person name="Hu M."/>
            <person name="Wang Y."/>
            <person name="Chen M."/>
            <person name="Xu Y."/>
            <person name="Jin H."/>
            <person name="Xiao X."/>
            <person name="Hu G."/>
            <person name="Bao F."/>
            <person name="Hu Y."/>
            <person name="Wan P."/>
            <person name="Li L."/>
            <person name="Deng X."/>
            <person name="Kuang T."/>
            <person name="Xiang C."/>
            <person name="Zhu J.K."/>
            <person name="Oliver M.J."/>
            <person name="He Y."/>
        </authorList>
    </citation>
    <scope>NUCLEOTIDE SEQUENCE [LARGE SCALE GENOMIC DNA]</scope>
    <source>
        <strain evidence="2">cv. XS01</strain>
    </source>
</reference>
<sequence>MSTRDACALAAHGARPLACVQRMVARRRAARGCCLRDVGSNSLEGGRPLGSAGRTPGGLTQAAVLRMVAPLAGATTGRRSPAGSATLRAAVRRAWRDVVRLPPSDDAPVMS</sequence>
<gene>
    <name evidence="1" type="ORF">F511_45610</name>
</gene>
<organism evidence="1 2">
    <name type="scientific">Dorcoceras hygrometricum</name>
    <dbReference type="NCBI Taxonomy" id="472368"/>
    <lineage>
        <taxon>Eukaryota</taxon>
        <taxon>Viridiplantae</taxon>
        <taxon>Streptophyta</taxon>
        <taxon>Embryophyta</taxon>
        <taxon>Tracheophyta</taxon>
        <taxon>Spermatophyta</taxon>
        <taxon>Magnoliopsida</taxon>
        <taxon>eudicotyledons</taxon>
        <taxon>Gunneridae</taxon>
        <taxon>Pentapetalae</taxon>
        <taxon>asterids</taxon>
        <taxon>lamiids</taxon>
        <taxon>Lamiales</taxon>
        <taxon>Gesneriaceae</taxon>
        <taxon>Didymocarpoideae</taxon>
        <taxon>Trichosporeae</taxon>
        <taxon>Loxocarpinae</taxon>
        <taxon>Dorcoceras</taxon>
    </lineage>
</organism>
<name>A0A2Z6ZVH5_9LAMI</name>
<dbReference type="AlphaFoldDB" id="A0A2Z6ZVH5"/>
<evidence type="ECO:0000313" key="2">
    <source>
        <dbReference type="Proteomes" id="UP000250235"/>
    </source>
</evidence>
<dbReference type="Proteomes" id="UP000250235">
    <property type="component" value="Unassembled WGS sequence"/>
</dbReference>
<protein>
    <submittedName>
        <fullName evidence="1">Uncharacterized protein</fullName>
    </submittedName>
</protein>
<accession>A0A2Z6ZVH5</accession>
<keyword evidence="2" id="KW-1185">Reference proteome</keyword>